<evidence type="ECO:0008006" key="10">
    <source>
        <dbReference type="Google" id="ProtNLM"/>
    </source>
</evidence>
<dbReference type="PANTHER" id="PTHR20855:SF138">
    <property type="entry name" value="PROGESTIN AND ADIPOQ RECEPTOR FAMILY MEMBER 4"/>
    <property type="match status" value="1"/>
</dbReference>
<dbReference type="PANTHER" id="PTHR20855">
    <property type="entry name" value="ADIPOR/PROGESTIN RECEPTOR-RELATED"/>
    <property type="match status" value="1"/>
</dbReference>
<evidence type="ECO:0000256" key="7">
    <source>
        <dbReference type="SAM" id="Phobius"/>
    </source>
</evidence>
<protein>
    <recommendedName>
        <fullName evidence="10">Progestin and adipoQ receptor family member 4</fullName>
    </recommendedName>
</protein>
<feature type="compositionally biased region" description="Acidic residues" evidence="6">
    <location>
        <begin position="61"/>
        <end position="71"/>
    </location>
</feature>
<organism evidence="8 9">
    <name type="scientific">Orchesella dallaii</name>
    <dbReference type="NCBI Taxonomy" id="48710"/>
    <lineage>
        <taxon>Eukaryota</taxon>
        <taxon>Metazoa</taxon>
        <taxon>Ecdysozoa</taxon>
        <taxon>Arthropoda</taxon>
        <taxon>Hexapoda</taxon>
        <taxon>Collembola</taxon>
        <taxon>Entomobryomorpha</taxon>
        <taxon>Entomobryoidea</taxon>
        <taxon>Orchesellidae</taxon>
        <taxon>Orchesellinae</taxon>
        <taxon>Orchesella</taxon>
    </lineage>
</organism>
<feature type="region of interest" description="Disordered" evidence="6">
    <location>
        <begin position="1"/>
        <end position="130"/>
    </location>
</feature>
<feature type="transmembrane region" description="Helical" evidence="7">
    <location>
        <begin position="281"/>
        <end position="299"/>
    </location>
</feature>
<feature type="transmembrane region" description="Helical" evidence="7">
    <location>
        <begin position="472"/>
        <end position="492"/>
    </location>
</feature>
<gene>
    <name evidence="8" type="ORF">ODALV1_LOCUS15054</name>
</gene>
<keyword evidence="4 7" id="KW-1133">Transmembrane helix</keyword>
<comment type="similarity">
    <text evidence="2">Belongs to the ADIPOR family.</text>
</comment>
<dbReference type="InterPro" id="IPR004254">
    <property type="entry name" value="AdipoR/HlyIII-related"/>
</dbReference>
<evidence type="ECO:0000256" key="5">
    <source>
        <dbReference type="ARBA" id="ARBA00023136"/>
    </source>
</evidence>
<feature type="transmembrane region" description="Helical" evidence="7">
    <location>
        <begin position="356"/>
        <end position="377"/>
    </location>
</feature>
<feature type="transmembrane region" description="Helical" evidence="7">
    <location>
        <begin position="438"/>
        <end position="460"/>
    </location>
</feature>
<dbReference type="EMBL" id="CAXLJM020000046">
    <property type="protein sequence ID" value="CAL8111457.1"/>
    <property type="molecule type" value="Genomic_DNA"/>
</dbReference>
<keyword evidence="5 7" id="KW-0472">Membrane</keyword>
<evidence type="ECO:0000256" key="6">
    <source>
        <dbReference type="SAM" id="MobiDB-lite"/>
    </source>
</evidence>
<keyword evidence="9" id="KW-1185">Reference proteome</keyword>
<feature type="transmembrane region" description="Helical" evidence="7">
    <location>
        <begin position="384"/>
        <end position="401"/>
    </location>
</feature>
<name>A0ABP1QT91_9HEXA</name>
<dbReference type="Pfam" id="PF03006">
    <property type="entry name" value="HlyIII"/>
    <property type="match status" value="1"/>
</dbReference>
<proteinExistence type="inferred from homology"/>
<comment type="caution">
    <text evidence="8">The sequence shown here is derived from an EMBL/GenBank/DDBJ whole genome shotgun (WGS) entry which is preliminary data.</text>
</comment>
<sequence length="513" mass="57175">MDGDENAFPEAGDSCSTAEGKLRRRNVTFKTEDSPKLSNGVLSESNSSSSPRNGLLKLPLDSDDDEEEAEEEKEKDGEEGEKPATTEEDPPPQLPGTSTSGEASGSRRSSVDSSATTCSNNNNNNMFDEMDMDVDEGEFGEDGEEGEEGDYYDDYEYDPYSHEWVPKIKDPASDEDSEAAMLVSKQQRDASLSTIAQALLESARASNEVHLKEKELKKGRNENDLSFFDEFLMCCGGCRRLCRIEEMPPHLQFNKYIHSGYRTLQDVWGCVLSILYLHNETLNIVTHLAPIIYVLLYWRTMFPWDEIQGNIFLNILGVSHIVASIAPWVGSVIYHTMMSHDSGPEFYQLLLQIDMFGIWLTECFGALTNLSAATWCLSESVKNYVVGAYGMAAVFGLYKALTAWTPVARRMCFAPVFLSRILGIALRLSSWGGGESSVLIHVFLQDIISVAGGIVGVVRIPEKWFPGKLDLWFNSHHIMHIMVVIAVVHMNLATNGDIRWIIDNYAGESCPVH</sequence>
<comment type="subcellular location">
    <subcellularLocation>
        <location evidence="1">Membrane</location>
        <topology evidence="1">Multi-pass membrane protein</topology>
    </subcellularLocation>
</comment>
<evidence type="ECO:0000256" key="3">
    <source>
        <dbReference type="ARBA" id="ARBA00022692"/>
    </source>
</evidence>
<evidence type="ECO:0000313" key="9">
    <source>
        <dbReference type="Proteomes" id="UP001642540"/>
    </source>
</evidence>
<feature type="compositionally biased region" description="Low complexity" evidence="6">
    <location>
        <begin position="104"/>
        <end position="127"/>
    </location>
</feature>
<feature type="compositionally biased region" description="Basic and acidic residues" evidence="6">
    <location>
        <begin position="72"/>
        <end position="85"/>
    </location>
</feature>
<feature type="transmembrane region" description="Helical" evidence="7">
    <location>
        <begin position="311"/>
        <end position="336"/>
    </location>
</feature>
<evidence type="ECO:0000313" key="8">
    <source>
        <dbReference type="EMBL" id="CAL8111457.1"/>
    </source>
</evidence>
<dbReference type="Proteomes" id="UP001642540">
    <property type="component" value="Unassembled WGS sequence"/>
</dbReference>
<evidence type="ECO:0000256" key="2">
    <source>
        <dbReference type="ARBA" id="ARBA00007018"/>
    </source>
</evidence>
<feature type="compositionally biased region" description="Low complexity" evidence="6">
    <location>
        <begin position="37"/>
        <end position="56"/>
    </location>
</feature>
<keyword evidence="3 7" id="KW-0812">Transmembrane</keyword>
<evidence type="ECO:0000256" key="4">
    <source>
        <dbReference type="ARBA" id="ARBA00022989"/>
    </source>
</evidence>
<accession>A0ABP1QT91</accession>
<evidence type="ECO:0000256" key="1">
    <source>
        <dbReference type="ARBA" id="ARBA00004141"/>
    </source>
</evidence>
<reference evidence="8 9" key="1">
    <citation type="submission" date="2024-08" db="EMBL/GenBank/DDBJ databases">
        <authorList>
            <person name="Cucini C."/>
            <person name="Frati F."/>
        </authorList>
    </citation>
    <scope>NUCLEOTIDE SEQUENCE [LARGE SCALE GENOMIC DNA]</scope>
</reference>